<sequence>MHTREKLVISSNLTVGGPFVKDVFAALGLTKGARYRVTARRTATSPVTITVSAARGDSTVVQSTASEPRPSRPLDAVRRLRVFSIIDGSAGVRGGVTTASAYLVEAFNQTAEHGSEGEEKFEWSHDVEAWNVLLNKQSGHTLRDRECYAFSAKFREILADAQSPDTLVWVIGHTRFSGEEAEFIQDEFNAVSAVEGAGTEPTVMRRMHMVHMSPTQTAAARARAGAAFSSPFSRRVRSNAPRRTSLFRFPSTTPSSRSS</sequence>
<organism evidence="2 3">
    <name type="scientific">Microbacterium trichothecenolyticum</name>
    <name type="common">Aureobacterium trichothecenolyticum</name>
    <dbReference type="NCBI Taxonomy" id="69370"/>
    <lineage>
        <taxon>Bacteria</taxon>
        <taxon>Bacillati</taxon>
        <taxon>Actinomycetota</taxon>
        <taxon>Actinomycetes</taxon>
        <taxon>Micrococcales</taxon>
        <taxon>Microbacteriaceae</taxon>
        <taxon>Microbacterium</taxon>
    </lineage>
</organism>
<protein>
    <submittedName>
        <fullName evidence="2">Uncharacterized protein</fullName>
    </submittedName>
</protein>
<gene>
    <name evidence="2" type="ORF">QE412_000393</name>
</gene>
<feature type="region of interest" description="Disordered" evidence="1">
    <location>
        <begin position="233"/>
        <end position="259"/>
    </location>
</feature>
<keyword evidence="3" id="KW-1185">Reference proteome</keyword>
<evidence type="ECO:0000313" key="2">
    <source>
        <dbReference type="EMBL" id="MDQ1121820.1"/>
    </source>
</evidence>
<evidence type="ECO:0000256" key="1">
    <source>
        <dbReference type="SAM" id="MobiDB-lite"/>
    </source>
</evidence>
<dbReference type="RefSeq" id="WP_307479477.1">
    <property type="nucleotide sequence ID" value="NZ_JAUTBF010000001.1"/>
</dbReference>
<reference evidence="2 3" key="1">
    <citation type="submission" date="2023-07" db="EMBL/GenBank/DDBJ databases">
        <title>Functional and genomic diversity of the sorghum phyllosphere microbiome.</title>
        <authorList>
            <person name="Shade A."/>
        </authorList>
    </citation>
    <scope>NUCLEOTIDE SEQUENCE [LARGE SCALE GENOMIC DNA]</scope>
    <source>
        <strain evidence="2 3">SORGH_AS_1207</strain>
    </source>
</reference>
<comment type="caution">
    <text evidence="2">The sequence shown here is derived from an EMBL/GenBank/DDBJ whole genome shotgun (WGS) entry which is preliminary data.</text>
</comment>
<accession>A0ABU0TQ91</accession>
<dbReference type="Proteomes" id="UP001226691">
    <property type="component" value="Unassembled WGS sequence"/>
</dbReference>
<evidence type="ECO:0000313" key="3">
    <source>
        <dbReference type="Proteomes" id="UP001226691"/>
    </source>
</evidence>
<feature type="compositionally biased region" description="Low complexity" evidence="1">
    <location>
        <begin position="247"/>
        <end position="259"/>
    </location>
</feature>
<name>A0ABU0TQ91_MICTR</name>
<dbReference type="EMBL" id="JAUTBF010000001">
    <property type="protein sequence ID" value="MDQ1121820.1"/>
    <property type="molecule type" value="Genomic_DNA"/>
</dbReference>
<proteinExistence type="predicted"/>